<evidence type="ECO:0000256" key="2">
    <source>
        <dbReference type="ARBA" id="ARBA00005792"/>
    </source>
</evidence>
<dbReference type="Gene3D" id="1.20.960.10">
    <property type="entry name" value="Mitochondrial outer membrane translocase complex, subunit Tom20 domain"/>
    <property type="match status" value="1"/>
</dbReference>
<dbReference type="Pfam" id="PF02064">
    <property type="entry name" value="MAS20"/>
    <property type="match status" value="1"/>
</dbReference>
<dbReference type="GO" id="GO:0006886">
    <property type="term" value="P:intracellular protein transport"/>
    <property type="evidence" value="ECO:0007669"/>
    <property type="project" value="InterPro"/>
</dbReference>
<evidence type="ECO:0000256" key="11">
    <source>
        <dbReference type="SAM" id="Phobius"/>
    </source>
</evidence>
<evidence type="ECO:0000256" key="4">
    <source>
        <dbReference type="ARBA" id="ARBA00022692"/>
    </source>
</evidence>
<evidence type="ECO:0000256" key="10">
    <source>
        <dbReference type="PIRNR" id="PIRNR037707"/>
    </source>
</evidence>
<dbReference type="OrthoDB" id="2154253at2759"/>
<gene>
    <name evidence="12" type="primary">105316899</name>
</gene>
<organism evidence="12">
    <name type="scientific">Amphimedon queenslandica</name>
    <name type="common">Sponge</name>
    <dbReference type="NCBI Taxonomy" id="400682"/>
    <lineage>
        <taxon>Eukaryota</taxon>
        <taxon>Metazoa</taxon>
        <taxon>Porifera</taxon>
        <taxon>Demospongiae</taxon>
        <taxon>Heteroscleromorpha</taxon>
        <taxon>Haplosclerida</taxon>
        <taxon>Niphatidae</taxon>
        <taxon>Amphimedon</taxon>
    </lineage>
</organism>
<accession>A0A1X7VED9</accession>
<comment type="similarity">
    <text evidence="2 10">Belongs to the Tom20 family.</text>
</comment>
<dbReference type="STRING" id="400682.A0A1X7VED9"/>
<evidence type="ECO:0000256" key="9">
    <source>
        <dbReference type="ARBA" id="ARBA00023136"/>
    </source>
</evidence>
<evidence type="ECO:0000256" key="5">
    <source>
        <dbReference type="ARBA" id="ARBA00022787"/>
    </source>
</evidence>
<name>A0A1X7VED9_AMPQE</name>
<dbReference type="AlphaFoldDB" id="A0A1X7VED9"/>
<keyword evidence="6" id="KW-0653">Protein transport</keyword>
<evidence type="ECO:0000256" key="3">
    <source>
        <dbReference type="ARBA" id="ARBA00022448"/>
    </source>
</evidence>
<keyword evidence="7 11" id="KW-1133">Transmembrane helix</keyword>
<dbReference type="InParanoid" id="A0A1X7VED9"/>
<proteinExistence type="inferred from homology"/>
<dbReference type="Proteomes" id="UP000007879">
    <property type="component" value="Unassembled WGS sequence"/>
</dbReference>
<dbReference type="PANTHER" id="PTHR12430:SF0">
    <property type="entry name" value="TRANSLOCASE OF OUTER MITOCHONDRIAL MEMBRANE 20"/>
    <property type="match status" value="1"/>
</dbReference>
<evidence type="ECO:0000256" key="8">
    <source>
        <dbReference type="ARBA" id="ARBA00023128"/>
    </source>
</evidence>
<keyword evidence="13" id="KW-1185">Reference proteome</keyword>
<evidence type="ECO:0000256" key="1">
    <source>
        <dbReference type="ARBA" id="ARBA00004572"/>
    </source>
</evidence>
<dbReference type="InterPro" id="IPR002056">
    <property type="entry name" value="MAS20"/>
</dbReference>
<keyword evidence="9 10" id="KW-0472">Membrane</keyword>
<protein>
    <recommendedName>
        <fullName evidence="14">Mitochondrial import receptor subunit TOM20 homolog</fullName>
    </recommendedName>
</protein>
<evidence type="ECO:0008006" key="14">
    <source>
        <dbReference type="Google" id="ProtNLM"/>
    </source>
</evidence>
<evidence type="ECO:0000256" key="7">
    <source>
        <dbReference type="ARBA" id="ARBA00022989"/>
    </source>
</evidence>
<dbReference type="GO" id="GO:0008320">
    <property type="term" value="F:protein transmembrane transporter activity"/>
    <property type="evidence" value="ECO:0007669"/>
    <property type="project" value="TreeGrafter"/>
</dbReference>
<dbReference type="PRINTS" id="PR00351">
    <property type="entry name" value="OM20RECEPTOR"/>
</dbReference>
<keyword evidence="4 11" id="KW-0812">Transmembrane</keyword>
<dbReference type="PRINTS" id="PR01989">
    <property type="entry name" value="EUOM20RECPTR"/>
</dbReference>
<dbReference type="GO" id="GO:0016031">
    <property type="term" value="P:tRNA import into mitochondrion"/>
    <property type="evidence" value="ECO:0007669"/>
    <property type="project" value="TreeGrafter"/>
</dbReference>
<reference evidence="12" key="2">
    <citation type="submission" date="2017-05" db="UniProtKB">
        <authorList>
            <consortium name="EnsemblMetazoa"/>
        </authorList>
    </citation>
    <scope>IDENTIFICATION</scope>
</reference>
<sequence length="142" mass="16087">MDGKRVALLCIAGVLGSAFIGYCIYFDRKRRNDPDYKRKVLKKRKSTLRQNSTKVIDLNDPAVRDQFLASQFELANQKMMEGDMEASISHFINFIQFSSNPKVALGTLQQILPPALFKAIIETFAAVMKAKERSELPKDDVD</sequence>
<feature type="transmembrane region" description="Helical" evidence="11">
    <location>
        <begin position="6"/>
        <end position="26"/>
    </location>
</feature>
<dbReference type="SUPFAM" id="SSF47157">
    <property type="entry name" value="Mitochondrial import receptor subunit Tom20"/>
    <property type="match status" value="1"/>
</dbReference>
<reference evidence="13" key="1">
    <citation type="journal article" date="2010" name="Nature">
        <title>The Amphimedon queenslandica genome and the evolution of animal complexity.</title>
        <authorList>
            <person name="Srivastava M."/>
            <person name="Simakov O."/>
            <person name="Chapman J."/>
            <person name="Fahey B."/>
            <person name="Gauthier M.E."/>
            <person name="Mitros T."/>
            <person name="Richards G.S."/>
            <person name="Conaco C."/>
            <person name="Dacre M."/>
            <person name="Hellsten U."/>
            <person name="Larroux C."/>
            <person name="Putnam N.H."/>
            <person name="Stanke M."/>
            <person name="Adamska M."/>
            <person name="Darling A."/>
            <person name="Degnan S.M."/>
            <person name="Oakley T.H."/>
            <person name="Plachetzki D.C."/>
            <person name="Zhai Y."/>
            <person name="Adamski M."/>
            <person name="Calcino A."/>
            <person name="Cummins S.F."/>
            <person name="Goodstein D.M."/>
            <person name="Harris C."/>
            <person name="Jackson D.J."/>
            <person name="Leys S.P."/>
            <person name="Shu S."/>
            <person name="Woodcroft B.J."/>
            <person name="Vervoort M."/>
            <person name="Kosik K.S."/>
            <person name="Manning G."/>
            <person name="Degnan B.M."/>
            <person name="Rokhsar D.S."/>
        </authorList>
    </citation>
    <scope>NUCLEOTIDE SEQUENCE [LARGE SCALE GENOMIC DNA]</scope>
</reference>
<dbReference type="GO" id="GO:0030150">
    <property type="term" value="P:protein import into mitochondrial matrix"/>
    <property type="evidence" value="ECO:0007669"/>
    <property type="project" value="TreeGrafter"/>
</dbReference>
<dbReference type="GO" id="GO:0030943">
    <property type="term" value="F:mitochondrion targeting sequence binding"/>
    <property type="evidence" value="ECO:0007669"/>
    <property type="project" value="TreeGrafter"/>
</dbReference>
<evidence type="ECO:0000313" key="12">
    <source>
        <dbReference type="EnsemblMetazoa" id="Aqu2.1.38363_001"/>
    </source>
</evidence>
<dbReference type="KEGG" id="aqu:105316899"/>
<keyword evidence="3" id="KW-0813">Transport</keyword>
<dbReference type="GO" id="GO:0005742">
    <property type="term" value="C:mitochondrial outer membrane translocase complex"/>
    <property type="evidence" value="ECO:0007669"/>
    <property type="project" value="UniProtKB-UniRule"/>
</dbReference>
<dbReference type="FunCoup" id="A0A1X7VED9">
    <property type="interactions" value="400"/>
</dbReference>
<dbReference type="EnsemblMetazoa" id="XM_011412177.2">
    <property type="protein sequence ID" value="XP_011410479.1"/>
    <property type="gene ID" value="LOC105316899"/>
</dbReference>
<comment type="subcellular location">
    <subcellularLocation>
        <location evidence="1">Mitochondrion outer membrane</location>
        <topology evidence="1">Single-pass membrane protein</topology>
    </subcellularLocation>
</comment>
<dbReference type="PANTHER" id="PTHR12430">
    <property type="entry name" value="MITOCHONDRIAL IMPORT RECEPTOR SUBUNIT TOM20"/>
    <property type="match status" value="1"/>
</dbReference>
<dbReference type="EnsemblMetazoa" id="Aqu2.1.38363_001">
    <property type="protein sequence ID" value="Aqu2.1.38363_001"/>
    <property type="gene ID" value="Aqu2.1.38363"/>
</dbReference>
<evidence type="ECO:0000256" key="6">
    <source>
        <dbReference type="ARBA" id="ARBA00022927"/>
    </source>
</evidence>
<dbReference type="InterPro" id="IPR022422">
    <property type="entry name" value="MAS20_rcpt_metazoan"/>
</dbReference>
<keyword evidence="5 10" id="KW-1000">Mitochondrion outer membrane</keyword>
<dbReference type="PIRSF" id="PIRSF037707">
    <property type="entry name" value="MAS20_rcpt"/>
    <property type="match status" value="1"/>
</dbReference>
<dbReference type="GO" id="GO:0006605">
    <property type="term" value="P:protein targeting"/>
    <property type="evidence" value="ECO:0007669"/>
    <property type="project" value="InterPro"/>
</dbReference>
<evidence type="ECO:0000313" key="13">
    <source>
        <dbReference type="Proteomes" id="UP000007879"/>
    </source>
</evidence>
<keyword evidence="8 10" id="KW-0496">Mitochondrion</keyword>
<dbReference type="InterPro" id="IPR023392">
    <property type="entry name" value="Tom20_dom_sf"/>
</dbReference>